<dbReference type="InterPro" id="IPR012337">
    <property type="entry name" value="RNaseH-like_sf"/>
</dbReference>
<keyword evidence="3" id="KW-1185">Reference proteome</keyword>
<organism evidence="2 3">
    <name type="scientific">Gossypium arboreum</name>
    <name type="common">Tree cotton</name>
    <name type="synonym">Gossypium nanking</name>
    <dbReference type="NCBI Taxonomy" id="29729"/>
    <lineage>
        <taxon>Eukaryota</taxon>
        <taxon>Viridiplantae</taxon>
        <taxon>Streptophyta</taxon>
        <taxon>Embryophyta</taxon>
        <taxon>Tracheophyta</taxon>
        <taxon>Spermatophyta</taxon>
        <taxon>Magnoliopsida</taxon>
        <taxon>eudicotyledons</taxon>
        <taxon>Gunneridae</taxon>
        <taxon>Pentapetalae</taxon>
        <taxon>rosids</taxon>
        <taxon>malvids</taxon>
        <taxon>Malvales</taxon>
        <taxon>Malvaceae</taxon>
        <taxon>Malvoideae</taxon>
        <taxon>Gossypium</taxon>
    </lineage>
</organism>
<dbReference type="PANTHER" id="PTHR47074">
    <property type="entry name" value="BNAC02G40300D PROTEIN"/>
    <property type="match status" value="1"/>
</dbReference>
<evidence type="ECO:0000313" key="3">
    <source>
        <dbReference type="Proteomes" id="UP001358586"/>
    </source>
</evidence>
<dbReference type="PANTHER" id="PTHR47074:SF48">
    <property type="entry name" value="POLYNUCLEOTIDYL TRANSFERASE, RIBONUCLEASE H-LIKE SUPERFAMILY PROTEIN"/>
    <property type="match status" value="1"/>
</dbReference>
<dbReference type="InterPro" id="IPR002156">
    <property type="entry name" value="RNaseH_domain"/>
</dbReference>
<name>A0ABR0P392_GOSAR</name>
<reference evidence="2 3" key="1">
    <citation type="submission" date="2023-03" db="EMBL/GenBank/DDBJ databases">
        <title>WGS of Gossypium arboreum.</title>
        <authorList>
            <person name="Yu D."/>
        </authorList>
    </citation>
    <scope>NUCLEOTIDE SEQUENCE [LARGE SCALE GENOMIC DNA]</scope>
    <source>
        <tissue evidence="2">Leaf</tissue>
    </source>
</reference>
<dbReference type="InterPro" id="IPR036397">
    <property type="entry name" value="RNaseH_sf"/>
</dbReference>
<dbReference type="CDD" id="cd06222">
    <property type="entry name" value="RNase_H_like"/>
    <property type="match status" value="1"/>
</dbReference>
<dbReference type="EMBL" id="JARKNE010000008">
    <property type="protein sequence ID" value="KAK5811856.1"/>
    <property type="molecule type" value="Genomic_DNA"/>
</dbReference>
<feature type="domain" description="RNase H type-1" evidence="1">
    <location>
        <begin position="66"/>
        <end position="177"/>
    </location>
</feature>
<dbReference type="SUPFAM" id="SSF53098">
    <property type="entry name" value="Ribonuclease H-like"/>
    <property type="match status" value="1"/>
</dbReference>
<dbReference type="Proteomes" id="UP001358586">
    <property type="component" value="Chromosome 8"/>
</dbReference>
<dbReference type="InterPro" id="IPR044730">
    <property type="entry name" value="RNase_H-like_dom_plant"/>
</dbReference>
<gene>
    <name evidence="2" type="ORF">PVK06_027235</name>
</gene>
<accession>A0ABR0P392</accession>
<protein>
    <recommendedName>
        <fullName evidence="1">RNase H type-1 domain-containing protein</fullName>
    </recommendedName>
</protein>
<dbReference type="Pfam" id="PF13456">
    <property type="entry name" value="RVT_3"/>
    <property type="match status" value="1"/>
</dbReference>
<evidence type="ECO:0000313" key="2">
    <source>
        <dbReference type="EMBL" id="KAK5811856.1"/>
    </source>
</evidence>
<sequence>MNDSDEEEAAKVTWGRAAALCEDFQIYNFLERPMLPKLELERGWRKPEQGSVKINFDANTMGRKMCFGLVARDHDGFVLGGRADVLKKNVQAEWAELHALEESISFAVTKNWDKLIFESDCVSLINQLNKAKVDRSTMGYRIREILIRLEQCCNFSFSFVWAPRCCNKVAGLLCSWANEQSCITNFDMDYPSVIHDVILKYAIL</sequence>
<dbReference type="Gene3D" id="3.30.420.10">
    <property type="entry name" value="Ribonuclease H-like superfamily/Ribonuclease H"/>
    <property type="match status" value="1"/>
</dbReference>
<evidence type="ECO:0000259" key="1">
    <source>
        <dbReference type="Pfam" id="PF13456"/>
    </source>
</evidence>
<comment type="caution">
    <text evidence="2">The sequence shown here is derived from an EMBL/GenBank/DDBJ whole genome shotgun (WGS) entry which is preliminary data.</text>
</comment>
<dbReference type="InterPro" id="IPR052929">
    <property type="entry name" value="RNase_H-like_EbsB-rel"/>
</dbReference>
<proteinExistence type="predicted"/>